<comment type="caution">
    <text evidence="1">The sequence shown here is derived from an EMBL/GenBank/DDBJ whole genome shotgun (WGS) entry which is preliminary data.</text>
</comment>
<dbReference type="RefSeq" id="XP_067919564.1">
    <property type="nucleotide sequence ID" value="XM_068068465.1"/>
</dbReference>
<organism evidence="1 2">
    <name type="scientific">Cystoisospora suis</name>
    <dbReference type="NCBI Taxonomy" id="483139"/>
    <lineage>
        <taxon>Eukaryota</taxon>
        <taxon>Sar</taxon>
        <taxon>Alveolata</taxon>
        <taxon>Apicomplexa</taxon>
        <taxon>Conoidasida</taxon>
        <taxon>Coccidia</taxon>
        <taxon>Eucoccidiorida</taxon>
        <taxon>Eimeriorina</taxon>
        <taxon>Sarcocystidae</taxon>
        <taxon>Cystoisospora</taxon>
    </lineage>
</organism>
<reference evidence="1 2" key="1">
    <citation type="journal article" date="2017" name="Int. J. Parasitol.">
        <title>The genome of the protozoan parasite Cystoisospora suis and a reverse vaccinology approach to identify vaccine candidates.</title>
        <authorList>
            <person name="Palmieri N."/>
            <person name="Shrestha A."/>
            <person name="Ruttkowski B."/>
            <person name="Beck T."/>
            <person name="Vogl C."/>
            <person name="Tomley F."/>
            <person name="Blake D.P."/>
            <person name="Joachim A."/>
        </authorList>
    </citation>
    <scope>NUCLEOTIDE SEQUENCE [LARGE SCALE GENOMIC DNA]</scope>
    <source>
        <strain evidence="1 2">Wien I</strain>
    </source>
</reference>
<dbReference type="Proteomes" id="UP000221165">
    <property type="component" value="Unassembled WGS sequence"/>
</dbReference>
<dbReference type="EMBL" id="MIGC01004630">
    <property type="protein sequence ID" value="PHJ17850.1"/>
    <property type="molecule type" value="Genomic_DNA"/>
</dbReference>
<name>A0A2C6K9Z9_9APIC</name>
<dbReference type="GeneID" id="94431676"/>
<dbReference type="AlphaFoldDB" id="A0A2C6K9Z9"/>
<gene>
    <name evidence="1" type="ORF">CSUI_008331</name>
</gene>
<sequence>MLARTKILKHYSARLPRGACVVVMKYKNGGALNYRSLEDVRSRRRRAFARRCLTNSCPSTRLHSSPEEKNLNFLASRAAPATRRISGRFNRSSLPCVRTLNLTAVWRGELVKSETERPIGLSPSEPDCQAH</sequence>
<protein>
    <submittedName>
        <fullName evidence="1">Uncharacterized protein</fullName>
    </submittedName>
</protein>
<proteinExistence type="predicted"/>
<dbReference type="VEuPathDB" id="ToxoDB:CSUI_008331"/>
<keyword evidence="2" id="KW-1185">Reference proteome</keyword>
<accession>A0A2C6K9Z9</accession>
<evidence type="ECO:0000313" key="1">
    <source>
        <dbReference type="EMBL" id="PHJ17850.1"/>
    </source>
</evidence>
<evidence type="ECO:0000313" key="2">
    <source>
        <dbReference type="Proteomes" id="UP000221165"/>
    </source>
</evidence>